<dbReference type="Proteomes" id="UP000272503">
    <property type="component" value="Unassembled WGS sequence"/>
</dbReference>
<keyword evidence="3" id="KW-1185">Reference proteome</keyword>
<evidence type="ECO:0000256" key="1">
    <source>
        <dbReference type="SAM" id="MobiDB-lite"/>
    </source>
</evidence>
<evidence type="ECO:0000313" key="2">
    <source>
        <dbReference type="EMBL" id="RLP74140.1"/>
    </source>
</evidence>
<feature type="region of interest" description="Disordered" evidence="1">
    <location>
        <begin position="1"/>
        <end position="24"/>
    </location>
</feature>
<evidence type="ECO:0008006" key="4">
    <source>
        <dbReference type="Google" id="ProtNLM"/>
    </source>
</evidence>
<proteinExistence type="predicted"/>
<evidence type="ECO:0000313" key="3">
    <source>
        <dbReference type="Proteomes" id="UP000272503"/>
    </source>
</evidence>
<reference evidence="2 3" key="1">
    <citation type="submission" date="2018-10" db="EMBL/GenBank/DDBJ databases">
        <authorList>
            <person name="Li J."/>
        </authorList>
    </citation>
    <scope>NUCLEOTIDE SEQUENCE [LARGE SCALE GENOMIC DNA]</scope>
    <source>
        <strain evidence="2 3">IF 016277</strain>
    </source>
</reference>
<gene>
    <name evidence="2" type="ORF">D9V32_13950</name>
</gene>
<feature type="region of interest" description="Disordered" evidence="1">
    <location>
        <begin position="60"/>
        <end position="92"/>
    </location>
</feature>
<dbReference type="EMBL" id="RCUX01000012">
    <property type="protein sequence ID" value="RLP74140.1"/>
    <property type="molecule type" value="Genomic_DNA"/>
</dbReference>
<name>A0A3L7A296_9MICO</name>
<organism evidence="2 3">
    <name type="scientific">Mycetocola tolaasinivorans</name>
    <dbReference type="NCBI Taxonomy" id="76635"/>
    <lineage>
        <taxon>Bacteria</taxon>
        <taxon>Bacillati</taxon>
        <taxon>Actinomycetota</taxon>
        <taxon>Actinomycetes</taxon>
        <taxon>Micrococcales</taxon>
        <taxon>Microbacteriaceae</taxon>
        <taxon>Mycetocola</taxon>
    </lineage>
</organism>
<dbReference type="AlphaFoldDB" id="A0A3L7A296"/>
<sequence length="264" mass="26846">MSALRSLTPVSVQSRPGASKRFRRTTSRSAVLLLATGLALGVGGGLTGCAVPAPATPTIAQQEGASGHPGSATAMPQRGAATGENERLPTPGSTVEPLADAIADLPASPRVLLVGTGRDQPALRAALDGVIARTGGDLTVLDLAAVAADAHEAELALSAALNNHPDLVITLGEAEIDPIDRVSSTHLDQRFVLIGAQLPEPTDNVTAIIWPGASARGLSPETIPLPDPNERPETAAARFAERALVEGFAVAGTGHTGFVTALRN</sequence>
<dbReference type="RefSeq" id="WP_121649527.1">
    <property type="nucleotide sequence ID" value="NZ_RCUX01000012.1"/>
</dbReference>
<comment type="caution">
    <text evidence="2">The sequence shown here is derived from an EMBL/GenBank/DDBJ whole genome shotgun (WGS) entry which is preliminary data.</text>
</comment>
<accession>A0A3L7A296</accession>
<protein>
    <recommendedName>
        <fullName evidence="4">BMP family ABC transporter substrate-binding protein</fullName>
    </recommendedName>
</protein>
<dbReference type="OrthoDB" id="4824377at2"/>